<evidence type="ECO:0000313" key="4">
    <source>
        <dbReference type="Proteomes" id="UP000070578"/>
    </source>
</evidence>
<keyword evidence="1" id="KW-0472">Membrane</keyword>
<protein>
    <submittedName>
        <fullName evidence="3">Glycosyltransferase-like protein</fullName>
    </submittedName>
</protein>
<keyword evidence="3" id="KW-0808">Transferase</keyword>
<evidence type="ECO:0000313" key="3">
    <source>
        <dbReference type="EMBL" id="KXS31782.1"/>
    </source>
</evidence>
<dbReference type="GO" id="GO:0016757">
    <property type="term" value="F:glycosyltransferase activity"/>
    <property type="evidence" value="ECO:0007669"/>
    <property type="project" value="UniProtKB-ARBA"/>
</dbReference>
<reference evidence="3 4" key="2">
    <citation type="submission" date="2016-03" db="EMBL/GenBank/DDBJ databases">
        <title>New uncultured bacterium of the family Gallionellaceae from acid mine drainage: description and reconstruction of genome based on metagenomic analysis of microbial community.</title>
        <authorList>
            <person name="Kadnikov V."/>
            <person name="Ivasenko D."/>
            <person name="Beletsky A."/>
            <person name="Mardanov A."/>
            <person name="Danilova E."/>
            <person name="Pimenov N."/>
            <person name="Karnachuk O."/>
            <person name="Ravin N."/>
        </authorList>
    </citation>
    <scope>NUCLEOTIDE SEQUENCE [LARGE SCALE GENOMIC DNA]</scope>
    <source>
        <strain evidence="3">ShG14-8</strain>
    </source>
</reference>
<keyword evidence="1" id="KW-0812">Transmembrane</keyword>
<dbReference type="EMBL" id="LSLI01000056">
    <property type="protein sequence ID" value="KXS31782.1"/>
    <property type="molecule type" value="Genomic_DNA"/>
</dbReference>
<organism evidence="3 4">
    <name type="scientific">Candidatus Gallionella acididurans</name>
    <dbReference type="NCBI Taxonomy" id="1796491"/>
    <lineage>
        <taxon>Bacteria</taxon>
        <taxon>Pseudomonadati</taxon>
        <taxon>Pseudomonadota</taxon>
        <taxon>Betaproteobacteria</taxon>
        <taxon>Nitrosomonadales</taxon>
        <taxon>Gallionellaceae</taxon>
        <taxon>Gallionella</taxon>
    </lineage>
</organism>
<evidence type="ECO:0000256" key="1">
    <source>
        <dbReference type="SAM" id="Phobius"/>
    </source>
</evidence>
<comment type="caution">
    <text evidence="3">The sequence shown here is derived from an EMBL/GenBank/DDBJ whole genome shotgun (WGS) entry which is preliminary data.</text>
</comment>
<gene>
    <name evidence="3" type="ORF">AWT59_2081</name>
</gene>
<accession>A0A139BS32</accession>
<dbReference type="InterPro" id="IPR028098">
    <property type="entry name" value="Glyco_trans_4-like_N"/>
</dbReference>
<proteinExistence type="predicted"/>
<sequence>MSDRNKQVWLVLSHGFNMDGRAASQTITDKIPHLLDQGIEPIVISAITGRKDEVIEHHQVLPAGPVALRFDLRHYLKQRISSRFRYRVLMTVISLLLLPFMLVEKLFIRIETHWSWAITVYFTAARIIGKRKPVLVYSTGGAYTAHLAGYWLRLRFGLPWIAEIHDPMIFPGLTKSGMRIRFSGWLEGKICKHADVVWWFTEEALARARARHPELGDRGHCIIPGANAPNFLRAPYRRGKHLVIAHFGSLAETRNLEIFLLGLRSVLEINPQWAEHIRLHLYGGGIDPVSARALRDFPHPGMIELFGRLETDPKTGESGRDQVLKRMNAADCLLLLHGTVPFCEEYIPSKMYEYLWTQRPILALVWHNPQMERMLRELGHWAVKADDPDLIASALEQLQARWMRDDLRDSGTPSAYTTEAATRRIIALAHECIQRG</sequence>
<feature type="transmembrane region" description="Helical" evidence="1">
    <location>
        <begin position="84"/>
        <end position="103"/>
    </location>
</feature>
<feature type="domain" description="Glycosyltransferase subfamily 4-like N-terminal" evidence="2">
    <location>
        <begin position="117"/>
        <end position="212"/>
    </location>
</feature>
<keyword evidence="1" id="KW-1133">Transmembrane helix</keyword>
<dbReference type="SUPFAM" id="SSF53756">
    <property type="entry name" value="UDP-Glycosyltransferase/glycogen phosphorylase"/>
    <property type="match status" value="1"/>
</dbReference>
<dbReference type="Pfam" id="PF13579">
    <property type="entry name" value="Glyco_trans_4_4"/>
    <property type="match status" value="1"/>
</dbReference>
<dbReference type="Proteomes" id="UP000070578">
    <property type="component" value="Unassembled WGS sequence"/>
</dbReference>
<reference evidence="3 4" key="1">
    <citation type="submission" date="2016-02" db="EMBL/GenBank/DDBJ databases">
        <authorList>
            <person name="Wen L."/>
            <person name="He K."/>
            <person name="Yang H."/>
        </authorList>
    </citation>
    <scope>NUCLEOTIDE SEQUENCE [LARGE SCALE GENOMIC DNA]</scope>
    <source>
        <strain evidence="3">ShG14-8</strain>
    </source>
</reference>
<dbReference type="Gene3D" id="3.40.50.2000">
    <property type="entry name" value="Glycogen Phosphorylase B"/>
    <property type="match status" value="1"/>
</dbReference>
<name>A0A139BS32_9PROT</name>
<evidence type="ECO:0000259" key="2">
    <source>
        <dbReference type="Pfam" id="PF13579"/>
    </source>
</evidence>
<dbReference type="AlphaFoldDB" id="A0A139BS32"/>